<dbReference type="InterPro" id="IPR045570">
    <property type="entry name" value="Metalloprtase-TldD/E_cen_dom"/>
</dbReference>
<evidence type="ECO:0000313" key="5">
    <source>
        <dbReference type="EMBL" id="TMQ58566.1"/>
    </source>
</evidence>
<name>A0A538T4L0_UNCEI</name>
<evidence type="ECO:0000313" key="6">
    <source>
        <dbReference type="Proteomes" id="UP000316852"/>
    </source>
</evidence>
<dbReference type="PANTHER" id="PTHR43421">
    <property type="entry name" value="METALLOPROTEASE PMBA"/>
    <property type="match status" value="1"/>
</dbReference>
<dbReference type="GO" id="GO:0005829">
    <property type="term" value="C:cytosol"/>
    <property type="evidence" value="ECO:0007669"/>
    <property type="project" value="TreeGrafter"/>
</dbReference>
<comment type="similarity">
    <text evidence="1">Belongs to the peptidase U62 family.</text>
</comment>
<proteinExistence type="inferred from homology"/>
<sequence length="449" mass="49219">MPRQSAVDLAERIRIQAERSGAQEAETYLESGTTTEARLRQGQVELFQQSSILGLGLRVFRDRRMGFLYTTDLRETVLNELVNRTLALTNMATPRDENKITETLAVTQSDLELRDEAVVRLRPEDLIRFARTAEESAFAQDKRIQTTKDVRCGTAVAEVYFSNTYIARQTYRGTTVWLSATPVATQGSQRREGSFIDRKRFLADLARPEQIGQRAVERALAKLGGTPVPSARVPVVFSAEAAGVFLQGLFAAFSALNVLEQRSFLTGKLGQAIASPAVTIVDDGTMRRGLGSRYFDGEGGETNRTVAVDRGVLRQYLHSAATARRMNVPPTGNGLRSYDTLPAIGPTNFYIDYGSTGTDRLRREVDRGLYVTGLAGFGVDTVSGEYSQQVEGQWIEKGELTKPVEGVTVAGRLDEMLLGIDGVGTDLEFRSNVASPTIRFKELTVAGGA</sequence>
<dbReference type="GO" id="GO:0006508">
    <property type="term" value="P:proteolysis"/>
    <property type="evidence" value="ECO:0007669"/>
    <property type="project" value="InterPro"/>
</dbReference>
<dbReference type="InterPro" id="IPR045569">
    <property type="entry name" value="Metalloprtase-TldD/E_C"/>
</dbReference>
<organism evidence="5 6">
    <name type="scientific">Eiseniibacteriota bacterium</name>
    <dbReference type="NCBI Taxonomy" id="2212470"/>
    <lineage>
        <taxon>Bacteria</taxon>
        <taxon>Candidatus Eiseniibacteriota</taxon>
    </lineage>
</organism>
<dbReference type="GO" id="GO:0008237">
    <property type="term" value="F:metallopeptidase activity"/>
    <property type="evidence" value="ECO:0007669"/>
    <property type="project" value="InterPro"/>
</dbReference>
<evidence type="ECO:0000256" key="1">
    <source>
        <dbReference type="ARBA" id="ARBA00005836"/>
    </source>
</evidence>
<evidence type="ECO:0000259" key="4">
    <source>
        <dbReference type="Pfam" id="PF19290"/>
    </source>
</evidence>
<dbReference type="InterPro" id="IPR002510">
    <property type="entry name" value="Metalloprtase-TldD/E_N"/>
</dbReference>
<feature type="domain" description="Metalloprotease TldD/E N-terminal" evidence="2">
    <location>
        <begin position="25"/>
        <end position="77"/>
    </location>
</feature>
<dbReference type="Gene3D" id="3.30.2290.10">
    <property type="entry name" value="PmbA/TldD superfamily"/>
    <property type="match status" value="1"/>
</dbReference>
<dbReference type="InterPro" id="IPR035068">
    <property type="entry name" value="TldD/PmbA_N"/>
</dbReference>
<dbReference type="Proteomes" id="UP000316852">
    <property type="component" value="Unassembled WGS sequence"/>
</dbReference>
<dbReference type="AlphaFoldDB" id="A0A538T4L0"/>
<dbReference type="SUPFAM" id="SSF111283">
    <property type="entry name" value="Putative modulator of DNA gyrase, PmbA/TldD"/>
    <property type="match status" value="1"/>
</dbReference>
<dbReference type="Pfam" id="PF01523">
    <property type="entry name" value="PmbA_TldD_1st"/>
    <property type="match status" value="1"/>
</dbReference>
<protein>
    <submittedName>
        <fullName evidence="5">TldD/PmbA family protein</fullName>
    </submittedName>
</protein>
<dbReference type="InterPro" id="IPR047657">
    <property type="entry name" value="PmbA"/>
</dbReference>
<dbReference type="PANTHER" id="PTHR43421:SF1">
    <property type="entry name" value="METALLOPROTEASE PMBA"/>
    <property type="match status" value="1"/>
</dbReference>
<gene>
    <name evidence="5" type="ORF">E6K76_07430</name>
</gene>
<dbReference type="EMBL" id="VBOW01000032">
    <property type="protein sequence ID" value="TMQ58566.1"/>
    <property type="molecule type" value="Genomic_DNA"/>
</dbReference>
<dbReference type="InterPro" id="IPR036059">
    <property type="entry name" value="TldD/PmbA_sf"/>
</dbReference>
<evidence type="ECO:0000259" key="2">
    <source>
        <dbReference type="Pfam" id="PF01523"/>
    </source>
</evidence>
<dbReference type="Pfam" id="PF19290">
    <property type="entry name" value="PmbA_TldD_2nd"/>
    <property type="match status" value="1"/>
</dbReference>
<dbReference type="Pfam" id="PF19289">
    <property type="entry name" value="PmbA_TldD_3rd"/>
    <property type="match status" value="1"/>
</dbReference>
<feature type="domain" description="Metalloprotease TldD/E C-terminal" evidence="3">
    <location>
        <begin position="231"/>
        <end position="447"/>
    </location>
</feature>
<evidence type="ECO:0000259" key="3">
    <source>
        <dbReference type="Pfam" id="PF19289"/>
    </source>
</evidence>
<feature type="domain" description="Metalloprotease TldD/E central" evidence="4">
    <location>
        <begin position="123"/>
        <end position="223"/>
    </location>
</feature>
<accession>A0A538T4L0</accession>
<reference evidence="5 6" key="1">
    <citation type="journal article" date="2019" name="Nat. Microbiol.">
        <title>Mediterranean grassland soil C-N compound turnover is dependent on rainfall and depth, and is mediated by genomically divergent microorganisms.</title>
        <authorList>
            <person name="Diamond S."/>
            <person name="Andeer P.F."/>
            <person name="Li Z."/>
            <person name="Crits-Christoph A."/>
            <person name="Burstein D."/>
            <person name="Anantharaman K."/>
            <person name="Lane K.R."/>
            <person name="Thomas B.C."/>
            <person name="Pan C."/>
            <person name="Northen T.R."/>
            <person name="Banfield J.F."/>
        </authorList>
    </citation>
    <scope>NUCLEOTIDE SEQUENCE [LARGE SCALE GENOMIC DNA]</scope>
    <source>
        <strain evidence="5">WS_6</strain>
    </source>
</reference>
<comment type="caution">
    <text evidence="5">The sequence shown here is derived from an EMBL/GenBank/DDBJ whole genome shotgun (WGS) entry which is preliminary data.</text>
</comment>